<feature type="compositionally biased region" description="Acidic residues" evidence="1">
    <location>
        <begin position="48"/>
        <end position="57"/>
    </location>
</feature>
<feature type="transmembrane region" description="Helical" evidence="2">
    <location>
        <begin position="97"/>
        <end position="119"/>
    </location>
</feature>
<proteinExistence type="predicted"/>
<dbReference type="Gene3D" id="3.40.720.10">
    <property type="entry name" value="Alkaline Phosphatase, subunit A"/>
    <property type="match status" value="1"/>
</dbReference>
<evidence type="ECO:0000313" key="4">
    <source>
        <dbReference type="Proteomes" id="UP000237144"/>
    </source>
</evidence>
<protein>
    <recommendedName>
        <fullName evidence="5">Nucleotide diphosphatase</fullName>
    </recommendedName>
</protein>
<dbReference type="AlphaFoldDB" id="A0A2S5B6G9"/>
<feature type="region of interest" description="Disordered" evidence="1">
    <location>
        <begin position="1"/>
        <end position="89"/>
    </location>
</feature>
<dbReference type="EMBL" id="PJQD01000050">
    <property type="protein sequence ID" value="POY72346.1"/>
    <property type="molecule type" value="Genomic_DNA"/>
</dbReference>
<dbReference type="PANTHER" id="PTHR10151">
    <property type="entry name" value="ECTONUCLEOTIDE PYROPHOSPHATASE/PHOSPHODIESTERASE"/>
    <property type="match status" value="1"/>
</dbReference>
<dbReference type="GO" id="GO:0017111">
    <property type="term" value="F:ribonucleoside triphosphate phosphatase activity"/>
    <property type="evidence" value="ECO:0007669"/>
    <property type="project" value="TreeGrafter"/>
</dbReference>
<keyword evidence="2" id="KW-0812">Transmembrane</keyword>
<dbReference type="GO" id="GO:0009141">
    <property type="term" value="P:nucleoside triphosphate metabolic process"/>
    <property type="evidence" value="ECO:0007669"/>
    <property type="project" value="TreeGrafter"/>
</dbReference>
<evidence type="ECO:0000256" key="1">
    <source>
        <dbReference type="SAM" id="MobiDB-lite"/>
    </source>
</evidence>
<keyword evidence="2" id="KW-1133">Transmembrane helix</keyword>
<dbReference type="Proteomes" id="UP000237144">
    <property type="component" value="Unassembled WGS sequence"/>
</dbReference>
<dbReference type="GO" id="GO:0047429">
    <property type="term" value="F:nucleoside triphosphate diphosphatase activity"/>
    <property type="evidence" value="ECO:0007669"/>
    <property type="project" value="TreeGrafter"/>
</dbReference>
<sequence length="635" mass="70159">MSSAGLPRYAPVATSSSSAEVHKFGTTPTDEPTSEDLELDLRVYGPDDLAEETDADGGEGTRGLLSGKEKGAEADDADEAGPGTTPLRNDRSRRRWVSWRTLFFSSLFVAVVLLVAALFHPSSPYAEYGSSLLSSSTAKDAYYGGSDLPVGVYDADHAAVAKNPLPTDAVFGDIPFAKVGESKDKSGKVPNWAGGDWGEAEAEKNLVAGDGKRWNGTHWFDPTVLVISLDGVRTDYLNEGLTPHLLDISRRGVRAEYLRPAFPTLTFPNHWTLLTGLYPSSHGIVANDFYDPAISKEFVYTEPGQSWDAEWWGGEPIWATAVKNSLRSAVLMWPGPPMLQDGTKPSLWYPFVNHFNYHKKVDRVEKWLDMSYSQRPHLMTVYAPEVDQAGHKSGPHSHNVDKTLRAMDKFVKDVFDAIDRRNLTEIVDVIVVSDHGMAATSDDRLIFLDDILGAEGFASITHNEGWPSAGLRFAQGTDEAAMLDRLQEAASKPGSGFACYTPETMPERWHFTGHERIAPIYCVPEVGWAITNRDEFEVKMRGTYTIKGNHGYDNADESMHAIFVAHGPFAESIKQKELRRRDAIAADPHTLVIPGFDNVELYDLLASLLRIPVEGRAQTNGTSGFWDEWLDFDQS</sequence>
<comment type="caution">
    <text evidence="3">The sequence shown here is derived from an EMBL/GenBank/DDBJ whole genome shotgun (WGS) entry which is preliminary data.</text>
</comment>
<dbReference type="CDD" id="cd16018">
    <property type="entry name" value="Enpp"/>
    <property type="match status" value="1"/>
</dbReference>
<organism evidence="3 4">
    <name type="scientific">Rhodotorula taiwanensis</name>
    <dbReference type="NCBI Taxonomy" id="741276"/>
    <lineage>
        <taxon>Eukaryota</taxon>
        <taxon>Fungi</taxon>
        <taxon>Dikarya</taxon>
        <taxon>Basidiomycota</taxon>
        <taxon>Pucciniomycotina</taxon>
        <taxon>Microbotryomycetes</taxon>
        <taxon>Sporidiobolales</taxon>
        <taxon>Sporidiobolaceae</taxon>
        <taxon>Rhodotorula</taxon>
    </lineage>
</organism>
<dbReference type="Gene3D" id="3.30.1360.180">
    <property type="match status" value="1"/>
</dbReference>
<dbReference type="InterPro" id="IPR017850">
    <property type="entry name" value="Alkaline_phosphatase_core_sf"/>
</dbReference>
<dbReference type="PANTHER" id="PTHR10151:SF120">
    <property type="entry name" value="BIS(5'-ADENOSYL)-TRIPHOSPHATASE"/>
    <property type="match status" value="1"/>
</dbReference>
<reference evidence="3 4" key="1">
    <citation type="journal article" date="2018" name="Front. Microbiol.">
        <title>Prospects for Fungal Bioremediation of Acidic Radioactive Waste Sites: Characterization and Genome Sequence of Rhodotorula taiwanensis MD1149.</title>
        <authorList>
            <person name="Tkavc R."/>
            <person name="Matrosova V.Y."/>
            <person name="Grichenko O.E."/>
            <person name="Gostincar C."/>
            <person name="Volpe R.P."/>
            <person name="Klimenkova P."/>
            <person name="Gaidamakova E.K."/>
            <person name="Zhou C.E."/>
            <person name="Stewart B.J."/>
            <person name="Lyman M.G."/>
            <person name="Malfatti S.A."/>
            <person name="Rubinfeld B."/>
            <person name="Courtot M."/>
            <person name="Singh J."/>
            <person name="Dalgard C.L."/>
            <person name="Hamilton T."/>
            <person name="Frey K.G."/>
            <person name="Gunde-Cimerman N."/>
            <person name="Dugan L."/>
            <person name="Daly M.J."/>
        </authorList>
    </citation>
    <scope>NUCLEOTIDE SEQUENCE [LARGE SCALE GENOMIC DNA]</scope>
    <source>
        <strain evidence="3 4">MD1149</strain>
    </source>
</reference>
<dbReference type="InterPro" id="IPR002591">
    <property type="entry name" value="Phosphodiest/P_Trfase"/>
</dbReference>
<accession>A0A2S5B6G9</accession>
<keyword evidence="4" id="KW-1185">Reference proteome</keyword>
<dbReference type="Pfam" id="PF01663">
    <property type="entry name" value="Phosphodiest"/>
    <property type="match status" value="1"/>
</dbReference>
<dbReference type="FunFam" id="3.30.1360.180:FF:000003">
    <property type="entry name" value="Type I phosphodiesterase/nucleotide pyrophosphatase family protein"/>
    <property type="match status" value="1"/>
</dbReference>
<dbReference type="OrthoDB" id="415411at2759"/>
<keyword evidence="2" id="KW-0472">Membrane</keyword>
<name>A0A2S5B6G9_9BASI</name>
<dbReference type="STRING" id="741276.A0A2S5B6G9"/>
<evidence type="ECO:0000313" key="3">
    <source>
        <dbReference type="EMBL" id="POY72346.1"/>
    </source>
</evidence>
<evidence type="ECO:0008006" key="5">
    <source>
        <dbReference type="Google" id="ProtNLM"/>
    </source>
</evidence>
<dbReference type="SUPFAM" id="SSF53649">
    <property type="entry name" value="Alkaline phosphatase-like"/>
    <property type="match status" value="1"/>
</dbReference>
<gene>
    <name evidence="3" type="ORF">BMF94_4648</name>
</gene>
<evidence type="ECO:0000256" key="2">
    <source>
        <dbReference type="SAM" id="Phobius"/>
    </source>
</evidence>